<accession>A0A8J8P1B7</accession>
<dbReference type="InterPro" id="IPR040812">
    <property type="entry name" value="UPF1_1B_dom"/>
</dbReference>
<dbReference type="AlphaFoldDB" id="A0A8J8P1B7"/>
<feature type="region of interest" description="Disordered" evidence="14">
    <location>
        <begin position="1"/>
        <end position="27"/>
    </location>
</feature>
<keyword evidence="8" id="KW-0347">Helicase</keyword>
<evidence type="ECO:0000256" key="10">
    <source>
        <dbReference type="ARBA" id="ARBA00022840"/>
    </source>
</evidence>
<dbReference type="CDD" id="cd18039">
    <property type="entry name" value="DEXXQc_UPF1"/>
    <property type="match status" value="1"/>
</dbReference>
<evidence type="ECO:0000256" key="12">
    <source>
        <dbReference type="PROSITE-ProRule" id="PRU01341"/>
    </source>
</evidence>
<feature type="region of interest" description="C4" evidence="12">
    <location>
        <begin position="108"/>
        <end position="138"/>
    </location>
</feature>
<evidence type="ECO:0000256" key="3">
    <source>
        <dbReference type="ARBA" id="ARBA00022490"/>
    </source>
</evidence>
<dbReference type="GO" id="GO:0005524">
    <property type="term" value="F:ATP binding"/>
    <property type="evidence" value="ECO:0007669"/>
    <property type="project" value="UniProtKB-KW"/>
</dbReference>
<comment type="subcellular location">
    <subcellularLocation>
        <location evidence="1">Cytoplasm</location>
    </subcellularLocation>
</comment>
<evidence type="ECO:0000313" key="16">
    <source>
        <dbReference type="EMBL" id="TNV85636.1"/>
    </source>
</evidence>
<dbReference type="InterPro" id="IPR045055">
    <property type="entry name" value="DNA2/NAM7-like"/>
</dbReference>
<evidence type="ECO:0000256" key="6">
    <source>
        <dbReference type="ARBA" id="ARBA00022771"/>
    </source>
</evidence>
<dbReference type="InterPro" id="IPR018999">
    <property type="entry name" value="UPF1_CH/ZBD"/>
</dbReference>
<dbReference type="GO" id="GO:0016787">
    <property type="term" value="F:hydrolase activity"/>
    <property type="evidence" value="ECO:0007669"/>
    <property type="project" value="UniProtKB-KW"/>
</dbReference>
<dbReference type="Pfam" id="PF18141">
    <property type="entry name" value="UPF1_1B_dom"/>
    <property type="match status" value="1"/>
</dbReference>
<dbReference type="PANTHER" id="PTHR10887:SF364">
    <property type="entry name" value="REGULATOR OF NONSENSE TRANSCRIPTS 1"/>
    <property type="match status" value="1"/>
</dbReference>
<keyword evidence="3" id="KW-0963">Cytoplasm</keyword>
<feature type="compositionally biased region" description="Polar residues" evidence="14">
    <location>
        <begin position="17"/>
        <end position="27"/>
    </location>
</feature>
<dbReference type="InterPro" id="IPR041679">
    <property type="entry name" value="DNA2/NAM7-like_C"/>
</dbReference>
<organism evidence="16 17">
    <name type="scientific">Halteria grandinella</name>
    <dbReference type="NCBI Taxonomy" id="5974"/>
    <lineage>
        <taxon>Eukaryota</taxon>
        <taxon>Sar</taxon>
        <taxon>Alveolata</taxon>
        <taxon>Ciliophora</taxon>
        <taxon>Intramacronucleata</taxon>
        <taxon>Spirotrichea</taxon>
        <taxon>Stichotrichia</taxon>
        <taxon>Sporadotrichida</taxon>
        <taxon>Halteriidae</taxon>
        <taxon>Halteria</taxon>
    </lineage>
</organism>
<dbReference type="Pfam" id="PF13086">
    <property type="entry name" value="AAA_11"/>
    <property type="match status" value="1"/>
</dbReference>
<dbReference type="InterPro" id="IPR041677">
    <property type="entry name" value="DNA2/NAM7_AAA_11"/>
</dbReference>
<dbReference type="Proteomes" id="UP000785679">
    <property type="component" value="Unassembled WGS sequence"/>
</dbReference>
<dbReference type="Pfam" id="PF04851">
    <property type="entry name" value="ResIII"/>
    <property type="match status" value="1"/>
</dbReference>
<evidence type="ECO:0000256" key="8">
    <source>
        <dbReference type="ARBA" id="ARBA00022806"/>
    </source>
</evidence>
<evidence type="ECO:0000256" key="9">
    <source>
        <dbReference type="ARBA" id="ARBA00022833"/>
    </source>
</evidence>
<dbReference type="Gene3D" id="3.40.50.300">
    <property type="entry name" value="P-loop containing nucleotide triphosphate hydrolases"/>
    <property type="match status" value="2"/>
</dbReference>
<feature type="region of interest" description="Disordered" evidence="14">
    <location>
        <begin position="941"/>
        <end position="997"/>
    </location>
</feature>
<evidence type="ECO:0000313" key="17">
    <source>
        <dbReference type="Proteomes" id="UP000785679"/>
    </source>
</evidence>
<dbReference type="SUPFAM" id="SSF52540">
    <property type="entry name" value="P-loop containing nucleoside triphosphate hydrolases"/>
    <property type="match status" value="1"/>
</dbReference>
<evidence type="ECO:0000256" key="4">
    <source>
        <dbReference type="ARBA" id="ARBA00022723"/>
    </source>
</evidence>
<dbReference type="FunFam" id="3.40.50.300:FF:000097">
    <property type="entry name" value="Regulator of nonsense transcripts 1"/>
    <property type="match status" value="1"/>
</dbReference>
<dbReference type="PANTHER" id="PTHR10887">
    <property type="entry name" value="DNA2/NAM7 HELICASE FAMILY"/>
    <property type="match status" value="1"/>
</dbReference>
<dbReference type="GO" id="GO:0003677">
    <property type="term" value="F:DNA binding"/>
    <property type="evidence" value="ECO:0007669"/>
    <property type="project" value="InterPro"/>
</dbReference>
<evidence type="ECO:0000256" key="13">
    <source>
        <dbReference type="SAM" id="Coils"/>
    </source>
</evidence>
<evidence type="ECO:0000256" key="2">
    <source>
        <dbReference type="ARBA" id="ARBA00007913"/>
    </source>
</evidence>
<comment type="caution">
    <text evidence="16">The sequence shown here is derived from an EMBL/GenBank/DDBJ whole genome shotgun (WGS) entry which is preliminary data.</text>
</comment>
<proteinExistence type="inferred from homology"/>
<dbReference type="Gene3D" id="2.40.30.230">
    <property type="match status" value="1"/>
</dbReference>
<dbReference type="CDD" id="cd21400">
    <property type="entry name" value="ZBD_UPF1-like"/>
    <property type="match status" value="1"/>
</dbReference>
<keyword evidence="5" id="KW-0547">Nucleotide-binding</keyword>
<dbReference type="EMBL" id="RRYP01001671">
    <property type="protein sequence ID" value="TNV85636.1"/>
    <property type="molecule type" value="Genomic_DNA"/>
</dbReference>
<dbReference type="OrthoDB" id="6513042at2759"/>
<evidence type="ECO:0000256" key="14">
    <source>
        <dbReference type="SAM" id="MobiDB-lite"/>
    </source>
</evidence>
<dbReference type="GO" id="GO:0008270">
    <property type="term" value="F:zinc ion binding"/>
    <property type="evidence" value="ECO:0007669"/>
    <property type="project" value="UniProtKB-UniRule"/>
</dbReference>
<feature type="compositionally biased region" description="Polar residues" evidence="14">
    <location>
        <begin position="958"/>
        <end position="972"/>
    </location>
</feature>
<comment type="similarity">
    <text evidence="2">Belongs to the DNA2/NAM7 helicase family.</text>
</comment>
<keyword evidence="7" id="KW-0378">Hydrolase</keyword>
<gene>
    <name evidence="16" type="ORF">FGO68_gene17558</name>
</gene>
<comment type="catalytic activity">
    <reaction evidence="11">
        <text>ATP + H2O = ADP + phosphate + H(+)</text>
        <dbReference type="Rhea" id="RHEA:13065"/>
        <dbReference type="ChEBI" id="CHEBI:15377"/>
        <dbReference type="ChEBI" id="CHEBI:15378"/>
        <dbReference type="ChEBI" id="CHEBI:30616"/>
        <dbReference type="ChEBI" id="CHEBI:43474"/>
        <dbReference type="ChEBI" id="CHEBI:456216"/>
        <dbReference type="EC" id="3.6.4.12"/>
    </reaction>
    <physiologicalReaction direction="left-to-right" evidence="11">
        <dbReference type="Rhea" id="RHEA:13066"/>
    </physiologicalReaction>
</comment>
<feature type="domain" description="Upf1" evidence="15">
    <location>
        <begin position="37"/>
        <end position="197"/>
    </location>
</feature>
<protein>
    <recommendedName>
        <fullName evidence="15">Upf1 domain-containing protein</fullName>
    </recommendedName>
</protein>
<dbReference type="InterPro" id="IPR047187">
    <property type="entry name" value="SF1_C_Upf1"/>
</dbReference>
<evidence type="ECO:0000256" key="11">
    <source>
        <dbReference type="ARBA" id="ARBA00048432"/>
    </source>
</evidence>
<dbReference type="Pfam" id="PF09416">
    <property type="entry name" value="UPF1_Zn_bind"/>
    <property type="match status" value="1"/>
</dbReference>
<dbReference type="GO" id="GO:0003724">
    <property type="term" value="F:RNA helicase activity"/>
    <property type="evidence" value="ECO:0007669"/>
    <property type="project" value="InterPro"/>
</dbReference>
<feature type="coiled-coil region" evidence="13">
    <location>
        <begin position="507"/>
        <end position="534"/>
    </location>
</feature>
<comment type="caution">
    <text evidence="12">Lacks conserved residue(s) required for the propagation of feature annotation.</text>
</comment>
<sequence>MRGETMDMQSEFDARSETSGATSSYQEDSMAVEPYDFNNLPPHACVYCGIHEPECVVKCGAKDCNKWFCNGKGLSQYGSHIILHMVKARHKEIALHPESPLKDTIIECYQCSSRNIFLLGFVSAKQDTVIILLCREPCLTQLSAKDSKWDMENWQPLIENKAVLHWLVKNPPEIEVKRSRKIKPQEINKLEELWKEKPQAQVADLGAQKQQQEQAMQSVLLRYRDPRQYKDVFEPLIKLEADYDKSFKESQTQRNIKVRFDYNMSRKRMAFFVFPNEDNIRLVPGDELKLLYENADGQVKWKSRGHIVRIVNEEIQLELKNGKGVPLEPELKFTVEFIWKSTSFDRMRLALKIFMRDEQSLSNYIFYKLLGYNTQEQFIKSNIPKHLSVPGLPELNHFQMNAVKKALITPLCLIQGPPGTGKTVTSTTLVYHLVKQKMGKVLVCAPSNIAVDQLTDKINSTGIKVVRLCARSRESVSSNVDYLSLHEQIKHLNHGPFKTMQDLLSKKEEQGDLSEKEDKQLKDLKRQAEDEILKNAEVICTTCVAAFDRRLKSFRFTQVLIDEATQATEPETLIPILKGAKHVILVGDHCQLGPVIMCKKAAKAGLNQSLFERLVCLGIRPIRLQVQYRMHPCLSNFPSLTFYEGSLQNGISKQDRILETFNFTWPVMEKPMFFYHSISNEEISASGTSFLNRQEAANVEQLVTAFFRAGLRPEQIGIITPYEGQRGYIISYMQRSGTLDQALYKDIEVASVDSFQGREKDFILLSCVRSNEASGIGFLNDPRRLNVALTRAKYGLVIFGNAKVLSKHDLWNNLLNEYKNNGCLVEGPNVFNLKQCAILLKKPVKYNPDKRDFVLTESALNNFEKAQGGIASSLTSNPSSIRDEFDTRSELSKTESQISYGNRISQFGFTDMFGLGKTQPQTSAAPQGYYGGVGAQSAKFDKKPSSKLGGAGVALQKQFHQQHSEPTISSKQGKMLGASDDFSSDQFMLSSMKGGKQ</sequence>
<dbReference type="GO" id="GO:0000184">
    <property type="term" value="P:nuclear-transcribed mRNA catabolic process, nonsense-mediated decay"/>
    <property type="evidence" value="ECO:0007669"/>
    <property type="project" value="InterPro"/>
</dbReference>
<keyword evidence="6 12" id="KW-0863">Zinc-finger</keyword>
<dbReference type="GO" id="GO:0005737">
    <property type="term" value="C:cytoplasm"/>
    <property type="evidence" value="ECO:0007669"/>
    <property type="project" value="UniProtKB-SubCell"/>
</dbReference>
<keyword evidence="17" id="KW-1185">Reference proteome</keyword>
<dbReference type="InterPro" id="IPR014001">
    <property type="entry name" value="Helicase_ATP-bd"/>
</dbReference>
<dbReference type="CDD" id="cd21407">
    <property type="entry name" value="1B_UPF1-like"/>
    <property type="match status" value="1"/>
</dbReference>
<keyword evidence="4 12" id="KW-0479">Metal-binding</keyword>
<dbReference type="SMART" id="SM00487">
    <property type="entry name" value="DEXDc"/>
    <property type="match status" value="1"/>
</dbReference>
<evidence type="ECO:0000256" key="1">
    <source>
        <dbReference type="ARBA" id="ARBA00004496"/>
    </source>
</evidence>
<dbReference type="InterPro" id="IPR027417">
    <property type="entry name" value="P-loop_NTPase"/>
</dbReference>
<evidence type="ECO:0000259" key="15">
    <source>
        <dbReference type="PROSITE" id="PS51997"/>
    </source>
</evidence>
<name>A0A8J8P1B7_HALGN</name>
<keyword evidence="9 12" id="KW-0862">Zinc</keyword>
<dbReference type="Pfam" id="PF13087">
    <property type="entry name" value="AAA_12"/>
    <property type="match status" value="1"/>
</dbReference>
<dbReference type="GO" id="GO:0003678">
    <property type="term" value="F:DNA helicase activity"/>
    <property type="evidence" value="ECO:0007669"/>
    <property type="project" value="UniProtKB-EC"/>
</dbReference>
<dbReference type="PROSITE" id="PS51997">
    <property type="entry name" value="UPF1_CH_RICH"/>
    <property type="match status" value="1"/>
</dbReference>
<dbReference type="CDD" id="cd18808">
    <property type="entry name" value="SF1_C_Upf1"/>
    <property type="match status" value="1"/>
</dbReference>
<evidence type="ECO:0000256" key="5">
    <source>
        <dbReference type="ARBA" id="ARBA00022741"/>
    </source>
</evidence>
<reference evidence="16" key="1">
    <citation type="submission" date="2019-06" db="EMBL/GenBank/DDBJ databases">
        <authorList>
            <person name="Zheng W."/>
        </authorList>
    </citation>
    <scope>NUCLEOTIDE SEQUENCE</scope>
    <source>
        <strain evidence="16">QDHG01</strain>
    </source>
</reference>
<keyword evidence="13" id="KW-0175">Coiled coil</keyword>
<dbReference type="InterPro" id="IPR006935">
    <property type="entry name" value="Helicase/UvrB_N"/>
</dbReference>
<evidence type="ECO:0000256" key="7">
    <source>
        <dbReference type="ARBA" id="ARBA00022801"/>
    </source>
</evidence>
<dbReference type="GO" id="GO:0003723">
    <property type="term" value="F:RNA binding"/>
    <property type="evidence" value="ECO:0007669"/>
    <property type="project" value="InterPro"/>
</dbReference>
<keyword evidence="10" id="KW-0067">ATP-binding</keyword>
<dbReference type="Gene3D" id="6.10.140.1240">
    <property type="match status" value="1"/>
</dbReference>